<dbReference type="PANTHER" id="PTHR44943:SF8">
    <property type="entry name" value="TPR REPEAT-CONTAINING PROTEIN MJ0263"/>
    <property type="match status" value="1"/>
</dbReference>
<dbReference type="PANTHER" id="PTHR44943">
    <property type="entry name" value="CELLULOSE SYNTHASE OPERON PROTEIN C"/>
    <property type="match status" value="1"/>
</dbReference>
<dbReference type="Pfam" id="PF07719">
    <property type="entry name" value="TPR_2"/>
    <property type="match status" value="1"/>
</dbReference>
<organism evidence="4 5">
    <name type="scientific">Membranihabitans marinus</name>
    <dbReference type="NCBI Taxonomy" id="1227546"/>
    <lineage>
        <taxon>Bacteria</taxon>
        <taxon>Pseudomonadati</taxon>
        <taxon>Bacteroidota</taxon>
        <taxon>Saprospiria</taxon>
        <taxon>Saprospirales</taxon>
        <taxon>Saprospiraceae</taxon>
        <taxon>Membranihabitans</taxon>
    </lineage>
</organism>
<dbReference type="PROSITE" id="PS50293">
    <property type="entry name" value="TPR_REGION"/>
    <property type="match status" value="1"/>
</dbReference>
<feature type="repeat" description="TPR" evidence="3">
    <location>
        <begin position="272"/>
        <end position="305"/>
    </location>
</feature>
<dbReference type="Gene3D" id="1.25.40.10">
    <property type="entry name" value="Tetratricopeptide repeat domain"/>
    <property type="match status" value="3"/>
</dbReference>
<dbReference type="EMBL" id="JAHVHU010000001">
    <property type="protein sequence ID" value="MBY5956557.1"/>
    <property type="molecule type" value="Genomic_DNA"/>
</dbReference>
<dbReference type="InterPro" id="IPR019734">
    <property type="entry name" value="TPR_rpt"/>
</dbReference>
<dbReference type="PROSITE" id="PS50005">
    <property type="entry name" value="TPR"/>
    <property type="match status" value="4"/>
</dbReference>
<dbReference type="InterPro" id="IPR051685">
    <property type="entry name" value="Ycf3/AcsC/BcsC/TPR_MFPF"/>
</dbReference>
<dbReference type="Proteomes" id="UP000753961">
    <property type="component" value="Unassembled WGS sequence"/>
</dbReference>
<accession>A0A953HIY3</accession>
<protein>
    <submittedName>
        <fullName evidence="4">Tetratricopeptide repeat protein</fullName>
    </submittedName>
</protein>
<feature type="repeat" description="TPR" evidence="3">
    <location>
        <begin position="204"/>
        <end position="237"/>
    </location>
</feature>
<evidence type="ECO:0000313" key="4">
    <source>
        <dbReference type="EMBL" id="MBY5956557.1"/>
    </source>
</evidence>
<evidence type="ECO:0000256" key="1">
    <source>
        <dbReference type="ARBA" id="ARBA00022737"/>
    </source>
</evidence>
<dbReference type="RefSeq" id="WP_222578078.1">
    <property type="nucleotide sequence ID" value="NZ_JAHVHU010000001.1"/>
</dbReference>
<dbReference type="InterPro" id="IPR011990">
    <property type="entry name" value="TPR-like_helical_dom_sf"/>
</dbReference>
<keyword evidence="1" id="KW-0677">Repeat</keyword>
<proteinExistence type="predicted"/>
<evidence type="ECO:0000256" key="2">
    <source>
        <dbReference type="ARBA" id="ARBA00022803"/>
    </source>
</evidence>
<feature type="repeat" description="TPR" evidence="3">
    <location>
        <begin position="340"/>
        <end position="373"/>
    </location>
</feature>
<reference evidence="4" key="1">
    <citation type="submission" date="2021-06" db="EMBL/GenBank/DDBJ databases">
        <title>44 bacteria genomes isolated from Dapeng, Shenzhen.</title>
        <authorList>
            <person name="Zheng W."/>
            <person name="Yu S."/>
            <person name="Huang Y."/>
        </authorList>
    </citation>
    <scope>NUCLEOTIDE SEQUENCE</scope>
    <source>
        <strain evidence="4">DP5N28-2</strain>
    </source>
</reference>
<dbReference type="SUPFAM" id="SSF81901">
    <property type="entry name" value="HCP-like"/>
    <property type="match status" value="1"/>
</dbReference>
<dbReference type="AlphaFoldDB" id="A0A953HIY3"/>
<dbReference type="SUPFAM" id="SSF48452">
    <property type="entry name" value="TPR-like"/>
    <property type="match status" value="2"/>
</dbReference>
<dbReference type="SMART" id="SM00028">
    <property type="entry name" value="TPR"/>
    <property type="match status" value="7"/>
</dbReference>
<keyword evidence="2 3" id="KW-0802">TPR repeat</keyword>
<feature type="repeat" description="TPR" evidence="3">
    <location>
        <begin position="306"/>
        <end position="339"/>
    </location>
</feature>
<keyword evidence="5" id="KW-1185">Reference proteome</keyword>
<evidence type="ECO:0000313" key="5">
    <source>
        <dbReference type="Proteomes" id="UP000753961"/>
    </source>
</evidence>
<evidence type="ECO:0000256" key="3">
    <source>
        <dbReference type="PROSITE-ProRule" id="PRU00339"/>
    </source>
</evidence>
<gene>
    <name evidence="4" type="ORF">KUV50_00315</name>
</gene>
<dbReference type="Pfam" id="PF14559">
    <property type="entry name" value="TPR_19"/>
    <property type="match status" value="1"/>
</dbReference>
<name>A0A953HIY3_9BACT</name>
<dbReference type="InterPro" id="IPR013105">
    <property type="entry name" value="TPR_2"/>
</dbReference>
<sequence>MECEPNNNFDIFQLVRQFEEMIQSGIDIYLEEHQLQKLMDYYVDEHEYANAGKVAREAVRQYPYNLNFRVQQIELYYQLRELDHALNGVEGALLIAPFDFEVQLLKVRILIAQKEINEAMTILETLKNGADNEEFSQIYFLEGLVHEALEDYEEMFESLRFSLLCYPVNEKSLRKIWVAAEMINAFDESIVLHNKIINEEPYSYLAWYNLGQAYSCVGDYEKALNAYEYAYLIEPDFELGYQDRGDLLFELGRYAEALECYKEWYELTGPDAELMILIAHCHLKLNNFDKARRIFKKAKRLDPYNDEVYYLIGRCHYEKEEYLSAIHQYQKALRLENLREEYYAAMGSAYCRLGEFTKSHYYYQKAEEVGPEQTYIWKKHGLFLYSIGEHEEAFNVLNEGIDNTMDTELMYCKAALLVKSDRIEEAMYTLEEALVERYDGQETFHQILHGIDLDHNIQSLLRFFAPQSG</sequence>
<comment type="caution">
    <text evidence="4">The sequence shown here is derived from an EMBL/GenBank/DDBJ whole genome shotgun (WGS) entry which is preliminary data.</text>
</comment>